<dbReference type="InterPro" id="IPR012318">
    <property type="entry name" value="HTH_CRP"/>
</dbReference>
<feature type="domain" description="HTH crp-type" evidence="5">
    <location>
        <begin position="140"/>
        <end position="212"/>
    </location>
</feature>
<dbReference type="Proteomes" id="UP000199391">
    <property type="component" value="Unassembled WGS sequence"/>
</dbReference>
<dbReference type="RefSeq" id="WP_229490677.1">
    <property type="nucleotide sequence ID" value="NZ_FPBO01000028.1"/>
</dbReference>
<feature type="domain" description="Cyclic nucleotide-binding" evidence="4">
    <location>
        <begin position="7"/>
        <end position="110"/>
    </location>
</feature>
<dbReference type="InterPro" id="IPR014710">
    <property type="entry name" value="RmlC-like_jellyroll"/>
</dbReference>
<dbReference type="Gene3D" id="1.10.10.10">
    <property type="entry name" value="Winged helix-like DNA-binding domain superfamily/Winged helix DNA-binding domain"/>
    <property type="match status" value="1"/>
</dbReference>
<proteinExistence type="predicted"/>
<evidence type="ECO:0000256" key="2">
    <source>
        <dbReference type="ARBA" id="ARBA00023125"/>
    </source>
</evidence>
<keyword evidence="3" id="KW-0804">Transcription</keyword>
<dbReference type="SMART" id="SM00100">
    <property type="entry name" value="cNMP"/>
    <property type="match status" value="1"/>
</dbReference>
<dbReference type="SUPFAM" id="SSF46785">
    <property type="entry name" value="Winged helix' DNA-binding domain"/>
    <property type="match status" value="1"/>
</dbReference>
<dbReference type="SMART" id="SM00419">
    <property type="entry name" value="HTH_CRP"/>
    <property type="match status" value="1"/>
</dbReference>
<dbReference type="InterPro" id="IPR036388">
    <property type="entry name" value="WH-like_DNA-bd_sf"/>
</dbReference>
<dbReference type="AlphaFoldDB" id="A0A1I7LEW4"/>
<dbReference type="Pfam" id="PF00027">
    <property type="entry name" value="cNMP_binding"/>
    <property type="match status" value="1"/>
</dbReference>
<name>A0A1I7LEW4_9BURK</name>
<dbReference type="STRING" id="1035707.SAMN05216552_10283"/>
<evidence type="ECO:0000313" key="6">
    <source>
        <dbReference type="EMBL" id="SFV08211.1"/>
    </source>
</evidence>
<accession>A0A1I7LEW4</accession>
<dbReference type="InterPro" id="IPR036390">
    <property type="entry name" value="WH_DNA-bd_sf"/>
</dbReference>
<evidence type="ECO:0000259" key="5">
    <source>
        <dbReference type="PROSITE" id="PS51063"/>
    </source>
</evidence>
<evidence type="ECO:0000256" key="1">
    <source>
        <dbReference type="ARBA" id="ARBA00023015"/>
    </source>
</evidence>
<dbReference type="PANTHER" id="PTHR24567:SF74">
    <property type="entry name" value="HTH-TYPE TRANSCRIPTIONAL REGULATOR ARCR"/>
    <property type="match status" value="1"/>
</dbReference>
<dbReference type="PROSITE" id="PS51063">
    <property type="entry name" value="HTH_CRP_2"/>
    <property type="match status" value="1"/>
</dbReference>
<evidence type="ECO:0000256" key="3">
    <source>
        <dbReference type="ARBA" id="ARBA00023163"/>
    </source>
</evidence>
<dbReference type="EMBL" id="FPBO01000028">
    <property type="protein sequence ID" value="SFV08211.1"/>
    <property type="molecule type" value="Genomic_DNA"/>
</dbReference>
<dbReference type="InterPro" id="IPR000595">
    <property type="entry name" value="cNMP-bd_dom"/>
</dbReference>
<dbReference type="Gene3D" id="2.60.120.10">
    <property type="entry name" value="Jelly Rolls"/>
    <property type="match status" value="1"/>
</dbReference>
<dbReference type="PROSITE" id="PS50042">
    <property type="entry name" value="CNMP_BINDING_3"/>
    <property type="match status" value="1"/>
</dbReference>
<dbReference type="InterPro" id="IPR018490">
    <property type="entry name" value="cNMP-bd_dom_sf"/>
</dbReference>
<dbReference type="PANTHER" id="PTHR24567">
    <property type="entry name" value="CRP FAMILY TRANSCRIPTIONAL REGULATORY PROTEIN"/>
    <property type="match status" value="1"/>
</dbReference>
<evidence type="ECO:0000259" key="4">
    <source>
        <dbReference type="PROSITE" id="PS50042"/>
    </source>
</evidence>
<protein>
    <submittedName>
        <fullName evidence="6">Transcriptional regulator, Crp/Fnr family</fullName>
    </submittedName>
</protein>
<dbReference type="GO" id="GO:0003677">
    <property type="term" value="F:DNA binding"/>
    <property type="evidence" value="ECO:0007669"/>
    <property type="project" value="UniProtKB-KW"/>
</dbReference>
<keyword evidence="7" id="KW-1185">Reference proteome</keyword>
<evidence type="ECO:0000313" key="7">
    <source>
        <dbReference type="Proteomes" id="UP000199391"/>
    </source>
</evidence>
<dbReference type="InterPro" id="IPR050397">
    <property type="entry name" value="Env_Response_Regulators"/>
</dbReference>
<organism evidence="6 7">
    <name type="scientific">Pseudoduganella namucuonensis</name>
    <dbReference type="NCBI Taxonomy" id="1035707"/>
    <lineage>
        <taxon>Bacteria</taxon>
        <taxon>Pseudomonadati</taxon>
        <taxon>Pseudomonadota</taxon>
        <taxon>Betaproteobacteria</taxon>
        <taxon>Burkholderiales</taxon>
        <taxon>Oxalobacteraceae</taxon>
        <taxon>Telluria group</taxon>
        <taxon>Pseudoduganella</taxon>
    </lineage>
</organism>
<keyword evidence="2" id="KW-0238">DNA-binding</keyword>
<keyword evidence="1" id="KW-0805">Transcription regulation</keyword>
<dbReference type="SUPFAM" id="SSF51206">
    <property type="entry name" value="cAMP-binding domain-like"/>
    <property type="match status" value="1"/>
</dbReference>
<sequence length="219" mass="24318">MLKSNPWFTALPQAVRETMLRESEIVRLRRGEMLFRQGDPPGGMYALVRGALKVSSLREDGREAILVVMEAGTWFGEISLIDGEPRTHDATSVGTSEVLVLPRPVFDALMERADFARAVASMLASRLRLTYGMVEDANLRSTRARVARRLLLLARGNAALVSAPRPHLTVSQEALAMMLGISRQTLSKELKLLEQQDIIRIGYRCIEVISEAGLREADC</sequence>
<dbReference type="Pfam" id="PF13545">
    <property type="entry name" value="HTH_Crp_2"/>
    <property type="match status" value="1"/>
</dbReference>
<dbReference type="GO" id="GO:0003700">
    <property type="term" value="F:DNA-binding transcription factor activity"/>
    <property type="evidence" value="ECO:0007669"/>
    <property type="project" value="TreeGrafter"/>
</dbReference>
<gene>
    <name evidence="6" type="ORF">SAMN05216552_10283</name>
</gene>
<reference evidence="7" key="1">
    <citation type="submission" date="2016-10" db="EMBL/GenBank/DDBJ databases">
        <authorList>
            <person name="Varghese N."/>
            <person name="Submissions S."/>
        </authorList>
    </citation>
    <scope>NUCLEOTIDE SEQUENCE [LARGE SCALE GENOMIC DNA]</scope>
    <source>
        <strain evidence="7">CGMCC 1.11014</strain>
    </source>
</reference>
<dbReference type="CDD" id="cd00038">
    <property type="entry name" value="CAP_ED"/>
    <property type="match status" value="1"/>
</dbReference>
<dbReference type="GO" id="GO:0005829">
    <property type="term" value="C:cytosol"/>
    <property type="evidence" value="ECO:0007669"/>
    <property type="project" value="TreeGrafter"/>
</dbReference>